<evidence type="ECO:0000256" key="1">
    <source>
        <dbReference type="SAM" id="MobiDB-lite"/>
    </source>
</evidence>
<evidence type="ECO:0000313" key="2">
    <source>
        <dbReference type="EMBL" id="TQB72082.1"/>
    </source>
</evidence>
<evidence type="ECO:0000313" key="3">
    <source>
        <dbReference type="Proteomes" id="UP000319663"/>
    </source>
</evidence>
<reference evidence="2 3" key="1">
    <citation type="submission" date="2019-06" db="EMBL/GenBank/DDBJ databases">
        <title>Wine fermentation using esterase from Monascus purpureus.</title>
        <authorList>
            <person name="Geng C."/>
            <person name="Zhang Y."/>
        </authorList>
    </citation>
    <scope>NUCLEOTIDE SEQUENCE [LARGE SCALE GENOMIC DNA]</scope>
    <source>
        <strain evidence="2">HQ1</strain>
    </source>
</reference>
<feature type="region of interest" description="Disordered" evidence="1">
    <location>
        <begin position="69"/>
        <end position="185"/>
    </location>
</feature>
<dbReference type="EMBL" id="VIFY01000070">
    <property type="protein sequence ID" value="TQB72082.1"/>
    <property type="molecule type" value="Genomic_DNA"/>
</dbReference>
<feature type="compositionally biased region" description="Basic and acidic residues" evidence="1">
    <location>
        <begin position="136"/>
        <end position="152"/>
    </location>
</feature>
<comment type="caution">
    <text evidence="2">The sequence shown here is derived from an EMBL/GenBank/DDBJ whole genome shotgun (WGS) entry which is preliminary data.</text>
</comment>
<gene>
    <name evidence="2" type="ORF">MPDQ_007154</name>
</gene>
<sequence length="185" mass="19517">MASPTKGRTDSLLGLSMNDARILLLGILTTNKDNKVDYEKLAQKGGWKNGASAGVMYRGAYRKLAQLNAGDGNETSAGPAADISTDAPAATPKKAAGKRKKAAATSMGGETPDAKVDDSSDIDTPTKPKRQRKAPVKKETGNYRKMVDEEPSKVTVKTEGGPKDEIDVKDEDELSASSILVPLSP</sequence>
<accession>A0A507QT62</accession>
<protein>
    <submittedName>
        <fullName evidence="2">Uncharacterized protein</fullName>
    </submittedName>
</protein>
<organism evidence="2 3">
    <name type="scientific">Monascus purpureus</name>
    <name type="common">Red mold</name>
    <name type="synonym">Monascus anka</name>
    <dbReference type="NCBI Taxonomy" id="5098"/>
    <lineage>
        <taxon>Eukaryota</taxon>
        <taxon>Fungi</taxon>
        <taxon>Dikarya</taxon>
        <taxon>Ascomycota</taxon>
        <taxon>Pezizomycotina</taxon>
        <taxon>Eurotiomycetes</taxon>
        <taxon>Eurotiomycetidae</taxon>
        <taxon>Eurotiales</taxon>
        <taxon>Aspergillaceae</taxon>
        <taxon>Monascus</taxon>
    </lineage>
</organism>
<keyword evidence="3" id="KW-1185">Reference proteome</keyword>
<dbReference type="OrthoDB" id="5403747at2759"/>
<dbReference type="Proteomes" id="UP000319663">
    <property type="component" value="Unassembled WGS sequence"/>
</dbReference>
<name>A0A507QT62_MONPU</name>
<dbReference type="STRING" id="5098.A0A507QT62"/>
<dbReference type="AlphaFoldDB" id="A0A507QT62"/>
<proteinExistence type="predicted"/>